<name>A0A165UAD8_9APHY</name>
<gene>
    <name evidence="1" type="ORF">DAEQUDRAFT_760663</name>
</gene>
<evidence type="ECO:0000313" key="2">
    <source>
        <dbReference type="Proteomes" id="UP000076727"/>
    </source>
</evidence>
<organism evidence="1 2">
    <name type="scientific">Daedalea quercina L-15889</name>
    <dbReference type="NCBI Taxonomy" id="1314783"/>
    <lineage>
        <taxon>Eukaryota</taxon>
        <taxon>Fungi</taxon>
        <taxon>Dikarya</taxon>
        <taxon>Basidiomycota</taxon>
        <taxon>Agaricomycotina</taxon>
        <taxon>Agaricomycetes</taxon>
        <taxon>Polyporales</taxon>
        <taxon>Fomitopsis</taxon>
    </lineage>
</organism>
<protein>
    <submittedName>
        <fullName evidence="1">Uncharacterized protein</fullName>
    </submittedName>
</protein>
<dbReference type="EMBL" id="KV429032">
    <property type="protein sequence ID" value="KZT74628.1"/>
    <property type="molecule type" value="Genomic_DNA"/>
</dbReference>
<keyword evidence="2" id="KW-1185">Reference proteome</keyword>
<sequence length="179" mass="20227">MATYYSRFQRNWKPSDIVDFVKINPLGKWEEMMKKWFRGFGAAQFDMEHEAVVDWIDNSYDRSERFAQELHLSWTSNPDHAGQVNAATLEEWKAKQIEISNWEDSDDEDNFINGSVLGSEEATPPPPQLIALLDLAVADVADQSQLQDAELKEALYRDRDLYLPPGNALALGGTPPPGG</sequence>
<dbReference type="AlphaFoldDB" id="A0A165UAD8"/>
<accession>A0A165UAD8</accession>
<reference evidence="1 2" key="1">
    <citation type="journal article" date="2016" name="Mol. Biol. Evol.">
        <title>Comparative Genomics of Early-Diverging Mushroom-Forming Fungi Provides Insights into the Origins of Lignocellulose Decay Capabilities.</title>
        <authorList>
            <person name="Nagy L.G."/>
            <person name="Riley R."/>
            <person name="Tritt A."/>
            <person name="Adam C."/>
            <person name="Daum C."/>
            <person name="Floudas D."/>
            <person name="Sun H."/>
            <person name="Yadav J.S."/>
            <person name="Pangilinan J."/>
            <person name="Larsson K.H."/>
            <person name="Matsuura K."/>
            <person name="Barry K."/>
            <person name="Labutti K."/>
            <person name="Kuo R."/>
            <person name="Ohm R.A."/>
            <person name="Bhattacharya S.S."/>
            <person name="Shirouzu T."/>
            <person name="Yoshinaga Y."/>
            <person name="Martin F.M."/>
            <person name="Grigoriev I.V."/>
            <person name="Hibbett D.S."/>
        </authorList>
    </citation>
    <scope>NUCLEOTIDE SEQUENCE [LARGE SCALE GENOMIC DNA]</scope>
    <source>
        <strain evidence="1 2">L-15889</strain>
    </source>
</reference>
<evidence type="ECO:0000313" key="1">
    <source>
        <dbReference type="EMBL" id="KZT74628.1"/>
    </source>
</evidence>
<proteinExistence type="predicted"/>
<dbReference type="Proteomes" id="UP000076727">
    <property type="component" value="Unassembled WGS sequence"/>
</dbReference>